<protein>
    <recommendedName>
        <fullName evidence="4">TITAN-like protein</fullName>
    </recommendedName>
</protein>
<dbReference type="InterPro" id="IPR028015">
    <property type="entry name" value="CCDC84-like"/>
</dbReference>
<dbReference type="Proteomes" id="UP000734854">
    <property type="component" value="Unassembled WGS sequence"/>
</dbReference>
<dbReference type="EMBL" id="JACMSC010000008">
    <property type="protein sequence ID" value="KAG6509510.1"/>
    <property type="molecule type" value="Genomic_DNA"/>
</dbReference>
<dbReference type="Pfam" id="PF14968">
    <property type="entry name" value="CCDC84"/>
    <property type="match status" value="1"/>
</dbReference>
<name>A0A8J5GLJ5_ZINOF</name>
<proteinExistence type="predicted"/>
<evidence type="ECO:0000256" key="1">
    <source>
        <dbReference type="SAM" id="MobiDB-lite"/>
    </source>
</evidence>
<reference evidence="2 3" key="1">
    <citation type="submission" date="2020-08" db="EMBL/GenBank/DDBJ databases">
        <title>Plant Genome Project.</title>
        <authorList>
            <person name="Zhang R.-G."/>
        </authorList>
    </citation>
    <scope>NUCLEOTIDE SEQUENCE [LARGE SCALE GENOMIC DNA]</scope>
    <source>
        <tissue evidence="2">Rhizome</tissue>
    </source>
</reference>
<feature type="compositionally biased region" description="Basic and acidic residues" evidence="1">
    <location>
        <begin position="445"/>
        <end position="454"/>
    </location>
</feature>
<sequence>MTRSRGRFLGKGMETEDAPGPSKMASNAKAKRTGGGRREFQFCSVCRCNHDQGNRHRYFPGHVRSLTTLLSRFHRKISDLRSFVRNPSLLLPEHDAALNRLWCIFCSCDLHETDSLFARSNAIKHLASSMHLLNLKNFLEKHGGGMDRVDSFRVSEADLVKWEKGCEALKGAVPFSCNRTIEPSLGSSKDIQHAVTSNIEENSVHSTFSYISDSVIPLQNLTNENYVEYHPKVNGFPISGSVSNAATSCSISMEGNDDLNNACIFGSPSRQLSVSTSTCYVKNVIRLPPNNSIDKRIGSAGDPNQALPEPTLRSLSSEVSQLNVHAGGPPPWFEISEGQGSNVTKEDTNTNTLASQSFHSMKSKELNPKRVGAAWAERRRAELKMEKREIVSKSWLPNFGSVWQEGTRKKSRKEFEMRNRIHSGNESPSEISPKVQPYISKRHRSSDLRGAPDI</sequence>
<organism evidence="2 3">
    <name type="scientific">Zingiber officinale</name>
    <name type="common">Ginger</name>
    <name type="synonym">Amomum zingiber</name>
    <dbReference type="NCBI Taxonomy" id="94328"/>
    <lineage>
        <taxon>Eukaryota</taxon>
        <taxon>Viridiplantae</taxon>
        <taxon>Streptophyta</taxon>
        <taxon>Embryophyta</taxon>
        <taxon>Tracheophyta</taxon>
        <taxon>Spermatophyta</taxon>
        <taxon>Magnoliopsida</taxon>
        <taxon>Liliopsida</taxon>
        <taxon>Zingiberales</taxon>
        <taxon>Zingiberaceae</taxon>
        <taxon>Zingiber</taxon>
    </lineage>
</organism>
<evidence type="ECO:0000313" key="3">
    <source>
        <dbReference type="Proteomes" id="UP000734854"/>
    </source>
</evidence>
<keyword evidence="3" id="KW-1185">Reference proteome</keyword>
<dbReference type="PANTHER" id="PTHR31198:SF1">
    <property type="entry name" value="CENTROSOMAL AT-AC SPLICING FACTOR"/>
    <property type="match status" value="1"/>
</dbReference>
<accession>A0A8J5GLJ5</accession>
<feature type="region of interest" description="Disordered" evidence="1">
    <location>
        <begin position="1"/>
        <end position="31"/>
    </location>
</feature>
<evidence type="ECO:0008006" key="4">
    <source>
        <dbReference type="Google" id="ProtNLM"/>
    </source>
</evidence>
<dbReference type="PANTHER" id="PTHR31198">
    <property type="entry name" value="COILED-COIL DOMAIN-CONTAINING PROTEIN 84"/>
    <property type="match status" value="1"/>
</dbReference>
<comment type="caution">
    <text evidence="2">The sequence shown here is derived from an EMBL/GenBank/DDBJ whole genome shotgun (WGS) entry which is preliminary data.</text>
</comment>
<dbReference type="AlphaFoldDB" id="A0A8J5GLJ5"/>
<evidence type="ECO:0000313" key="2">
    <source>
        <dbReference type="EMBL" id="KAG6509510.1"/>
    </source>
</evidence>
<gene>
    <name evidence="2" type="ORF">ZIOFF_027503</name>
</gene>
<feature type="region of interest" description="Disordered" evidence="1">
    <location>
        <begin position="406"/>
        <end position="454"/>
    </location>
</feature>